<dbReference type="Pfam" id="PF08402">
    <property type="entry name" value="TOBE_2"/>
    <property type="match status" value="1"/>
</dbReference>
<name>A0AAW8DCX8_9MICC</name>
<dbReference type="InterPro" id="IPR003439">
    <property type="entry name" value="ABC_transporter-like_ATP-bd"/>
</dbReference>
<protein>
    <submittedName>
        <fullName evidence="5">Spermidine/putrescine transport system ATP-binding protein</fullName>
    </submittedName>
</protein>
<dbReference type="Pfam" id="PF00005">
    <property type="entry name" value="ABC_tran"/>
    <property type="match status" value="1"/>
</dbReference>
<evidence type="ECO:0000313" key="8">
    <source>
        <dbReference type="Proteomes" id="UP001242995"/>
    </source>
</evidence>
<gene>
    <name evidence="5" type="ORF">J2S90_002526</name>
    <name evidence="6" type="ORF">J2S93_000112</name>
</gene>
<evidence type="ECO:0000256" key="2">
    <source>
        <dbReference type="ARBA" id="ARBA00022741"/>
    </source>
</evidence>
<proteinExistence type="predicted"/>
<dbReference type="InterPro" id="IPR008995">
    <property type="entry name" value="Mo/tungstate-bd_C_term_dom"/>
</dbReference>
<dbReference type="AlphaFoldDB" id="A0AAW8DCX8"/>
<evidence type="ECO:0000256" key="1">
    <source>
        <dbReference type="ARBA" id="ARBA00022448"/>
    </source>
</evidence>
<organism evidence="5 8">
    <name type="scientific">Arthrobacter bambusae</name>
    <dbReference type="NCBI Taxonomy" id="1338426"/>
    <lineage>
        <taxon>Bacteria</taxon>
        <taxon>Bacillati</taxon>
        <taxon>Actinomycetota</taxon>
        <taxon>Actinomycetes</taxon>
        <taxon>Micrococcales</taxon>
        <taxon>Micrococcaceae</taxon>
        <taxon>Arthrobacter</taxon>
    </lineage>
</organism>
<sequence>MTSANPDTRAGYLSISALTKKYKNTPVAAVDRVSLKVDEGDFLALLGPSGCGKTTTLRMIAGLIEPTSGSIHVQGKDITKTPVHKRSIGMVFQNYALFPHLDVKSNVAYGLKMRHVPKTEIALRVQNVLDLVRLGHLADRRVTALSGGQQQRVALARAIVVNPQLFLMDEPLSNLDAKLRDAMRTEIRSIQRKMGITSVFVTHDQDEALTMADKIAVMSEGVLEQFGTPSDIFERPATRFVAEFVGQANLIDRVRVSSSAGRHLIEVPGAGHLSVPRISGEPAGTSTAMIRPHQLKARSASDSPDGIRGDVRSATYFGDTIQYEIQTGQNLLKVQMRADGSPTLAVGSVAAVTAATDNVHFIAA</sequence>
<dbReference type="GO" id="GO:0140359">
    <property type="term" value="F:ABC-type transporter activity"/>
    <property type="evidence" value="ECO:0007669"/>
    <property type="project" value="UniProtKB-ARBA"/>
</dbReference>
<evidence type="ECO:0000313" key="5">
    <source>
        <dbReference type="EMBL" id="MDP9905555.1"/>
    </source>
</evidence>
<dbReference type="RefSeq" id="WP_306961657.1">
    <property type="nucleotide sequence ID" value="NZ_JAUSRG010000006.1"/>
</dbReference>
<comment type="caution">
    <text evidence="5">The sequence shown here is derived from an EMBL/GenBank/DDBJ whole genome shotgun (WGS) entry which is preliminary data.</text>
</comment>
<dbReference type="PROSITE" id="PS00211">
    <property type="entry name" value="ABC_TRANSPORTER_1"/>
    <property type="match status" value="1"/>
</dbReference>
<keyword evidence="1" id="KW-0813">Transport</keyword>
<dbReference type="EMBL" id="JAUSRG010000006">
    <property type="protein sequence ID" value="MDP9905555.1"/>
    <property type="molecule type" value="Genomic_DNA"/>
</dbReference>
<evidence type="ECO:0000313" key="6">
    <source>
        <dbReference type="EMBL" id="MDQ0178705.1"/>
    </source>
</evidence>
<feature type="domain" description="ABC transporter" evidence="4">
    <location>
        <begin position="13"/>
        <end position="245"/>
    </location>
</feature>
<dbReference type="GO" id="GO:0005524">
    <property type="term" value="F:ATP binding"/>
    <property type="evidence" value="ECO:0007669"/>
    <property type="project" value="UniProtKB-KW"/>
</dbReference>
<dbReference type="InterPro" id="IPR003593">
    <property type="entry name" value="AAA+_ATPase"/>
</dbReference>
<dbReference type="Gene3D" id="2.40.50.100">
    <property type="match status" value="1"/>
</dbReference>
<keyword evidence="2" id="KW-0547">Nucleotide-binding</keyword>
<dbReference type="InterPro" id="IPR027417">
    <property type="entry name" value="P-loop_NTPase"/>
</dbReference>
<dbReference type="InterPro" id="IPR017871">
    <property type="entry name" value="ABC_transporter-like_CS"/>
</dbReference>
<dbReference type="PANTHER" id="PTHR42781">
    <property type="entry name" value="SPERMIDINE/PUTRESCINE IMPORT ATP-BINDING PROTEIN POTA"/>
    <property type="match status" value="1"/>
</dbReference>
<dbReference type="InterPro" id="IPR050093">
    <property type="entry name" value="ABC_SmlMolc_Importer"/>
</dbReference>
<dbReference type="InterPro" id="IPR013611">
    <property type="entry name" value="Transp-assoc_OB_typ2"/>
</dbReference>
<dbReference type="PANTHER" id="PTHR42781:SF4">
    <property type="entry name" value="SPERMIDINE_PUTRESCINE IMPORT ATP-BINDING PROTEIN POTA"/>
    <property type="match status" value="1"/>
</dbReference>
<dbReference type="GO" id="GO:0043190">
    <property type="term" value="C:ATP-binding cassette (ABC) transporter complex"/>
    <property type="evidence" value="ECO:0007669"/>
    <property type="project" value="InterPro"/>
</dbReference>
<dbReference type="FunFam" id="3.40.50.300:FF:000042">
    <property type="entry name" value="Maltose/maltodextrin ABC transporter, ATP-binding protein"/>
    <property type="match status" value="1"/>
</dbReference>
<accession>A0AAW8DCX8</accession>
<reference evidence="5 7" key="1">
    <citation type="submission" date="2023-07" db="EMBL/GenBank/DDBJ databases">
        <title>Sorghum-associated microbial communities from plants grown in Nebraska, USA.</title>
        <authorList>
            <person name="Schachtman D."/>
        </authorList>
    </citation>
    <scope>NUCLEOTIDE SEQUENCE</scope>
    <source>
        <strain evidence="5">DS1006</strain>
        <strain evidence="6 7">DS1016</strain>
    </source>
</reference>
<dbReference type="Gene3D" id="3.40.50.300">
    <property type="entry name" value="P-loop containing nucleotide triphosphate hydrolases"/>
    <property type="match status" value="1"/>
</dbReference>
<dbReference type="Proteomes" id="UP001242995">
    <property type="component" value="Unassembled WGS sequence"/>
</dbReference>
<dbReference type="Proteomes" id="UP001230951">
    <property type="component" value="Unassembled WGS sequence"/>
</dbReference>
<dbReference type="PROSITE" id="PS50893">
    <property type="entry name" value="ABC_TRANSPORTER_2"/>
    <property type="match status" value="1"/>
</dbReference>
<dbReference type="GO" id="GO:0016887">
    <property type="term" value="F:ATP hydrolysis activity"/>
    <property type="evidence" value="ECO:0007669"/>
    <property type="project" value="InterPro"/>
</dbReference>
<dbReference type="EMBL" id="JAUSTF010000001">
    <property type="protein sequence ID" value="MDQ0178705.1"/>
    <property type="molecule type" value="Genomic_DNA"/>
</dbReference>
<dbReference type="SUPFAM" id="SSF52540">
    <property type="entry name" value="P-loop containing nucleoside triphosphate hydrolases"/>
    <property type="match status" value="1"/>
</dbReference>
<keyword evidence="7" id="KW-1185">Reference proteome</keyword>
<dbReference type="SMART" id="SM00382">
    <property type="entry name" value="AAA"/>
    <property type="match status" value="1"/>
</dbReference>
<evidence type="ECO:0000313" key="7">
    <source>
        <dbReference type="Proteomes" id="UP001230951"/>
    </source>
</evidence>
<evidence type="ECO:0000256" key="3">
    <source>
        <dbReference type="ARBA" id="ARBA00022840"/>
    </source>
</evidence>
<keyword evidence="3 5" id="KW-0067">ATP-binding</keyword>
<evidence type="ECO:0000259" key="4">
    <source>
        <dbReference type="PROSITE" id="PS50893"/>
    </source>
</evidence>
<dbReference type="SUPFAM" id="SSF50331">
    <property type="entry name" value="MOP-like"/>
    <property type="match status" value="1"/>
</dbReference>